<dbReference type="Gene3D" id="3.30.160.60">
    <property type="entry name" value="Classic Zinc Finger"/>
    <property type="match status" value="3"/>
</dbReference>
<evidence type="ECO:0000256" key="8">
    <source>
        <dbReference type="ARBA" id="ARBA00022833"/>
    </source>
</evidence>
<keyword evidence="10" id="KW-0238">DNA-binding</keyword>
<dbReference type="PROSITE" id="PS00028">
    <property type="entry name" value="ZINC_FINGER_C2H2_1"/>
    <property type="match status" value="3"/>
</dbReference>
<evidence type="ECO:0000256" key="13">
    <source>
        <dbReference type="PROSITE-ProRule" id="PRU00042"/>
    </source>
</evidence>
<sequence>MDSSRKATTASCSGCFTLTSTEAESADNNFKLCTPVTTLAPVKVEDVLHTPSVTIGSDHQSFFSSEQFTDSELLSPAITATVDSNNSEQLFTSSCVLNSEPTSKSAPKVAAISCSVVSTSANISSSGLPNLFQFPVPSAAQQLLDLLSQRASLPHLQITKTPTTPGTTLEDVVVIVDDGKEGKFSNPADPPPTSSNAFFPASVSSSLPMSTSQDSCHPAISSSSKACRQPNSDVTLTSTVLSSAIHLYTNCVEVKTENPSPDDPVQPLSNREPWDNGNMLTTSASHSFGRAPAYMTASAHQHSIDSSSFPGEHYLAGARKQIAHPELSFHTSINPTMPCSVQSIAMRHVQPSNSLTRGSMVYQGSSPNSLTVATCPTPEDRNACSSNDSVLSTKQFSLDNSAESSASFRSRLLGSNKAQKYASKTCKVPLHERPYKCPMANCDRRFSRSDELTRHIRIHTGQKPFQCRICLRSFSRSDHLTTHIRTHTGEKPFVCEVCGRRFARSDERKRHGKVHLKQKVRRSNISMSSFSGGAGRLDNQQQVNNTDDDLLIEIPKNLNVSLKMSPGDYSTANSSKQPK</sequence>
<evidence type="ECO:0000256" key="11">
    <source>
        <dbReference type="ARBA" id="ARBA00023163"/>
    </source>
</evidence>
<evidence type="ECO:0000256" key="10">
    <source>
        <dbReference type="ARBA" id="ARBA00023125"/>
    </source>
</evidence>
<dbReference type="PROSITE" id="PS50157">
    <property type="entry name" value="ZINC_FINGER_C2H2_2"/>
    <property type="match status" value="3"/>
</dbReference>
<dbReference type="GO" id="GO:0005737">
    <property type="term" value="C:cytoplasm"/>
    <property type="evidence" value="ECO:0007669"/>
    <property type="project" value="UniProtKB-SubCell"/>
</dbReference>
<dbReference type="InterPro" id="IPR036236">
    <property type="entry name" value="Znf_C2H2_sf"/>
</dbReference>
<reference evidence="17 18" key="1">
    <citation type="journal article" date="2014" name="Nat. Genet.">
        <title>Genome and transcriptome of the porcine whipworm Trichuris suis.</title>
        <authorList>
            <person name="Jex A.R."/>
            <person name="Nejsum P."/>
            <person name="Schwarz E.M."/>
            <person name="Hu L."/>
            <person name="Young N.D."/>
            <person name="Hall R.S."/>
            <person name="Korhonen P.K."/>
            <person name="Liao S."/>
            <person name="Thamsborg S."/>
            <person name="Xia J."/>
            <person name="Xu P."/>
            <person name="Wang S."/>
            <person name="Scheerlinck J.P."/>
            <person name="Hofmann A."/>
            <person name="Sternberg P.W."/>
            <person name="Wang J."/>
            <person name="Gasser R.B."/>
        </authorList>
    </citation>
    <scope>NUCLEOTIDE SEQUENCE [LARGE SCALE GENOMIC DNA]</scope>
    <source>
        <strain evidence="17">DCEP-RM93F</strain>
        <strain evidence="16">DCEP-RM93M</strain>
    </source>
</reference>
<dbReference type="InterPro" id="IPR013087">
    <property type="entry name" value="Znf_C2H2_type"/>
</dbReference>
<keyword evidence="12" id="KW-0539">Nucleus</keyword>
<comment type="subcellular location">
    <subcellularLocation>
        <location evidence="2">Cytoplasm</location>
    </subcellularLocation>
    <subcellularLocation>
        <location evidence="1">Nucleus</location>
    </subcellularLocation>
</comment>
<dbReference type="GO" id="GO:0000978">
    <property type="term" value="F:RNA polymerase II cis-regulatory region sequence-specific DNA binding"/>
    <property type="evidence" value="ECO:0007669"/>
    <property type="project" value="TreeGrafter"/>
</dbReference>
<evidence type="ECO:0000256" key="12">
    <source>
        <dbReference type="ARBA" id="ARBA00023242"/>
    </source>
</evidence>
<keyword evidence="8" id="KW-0862">Zinc</keyword>
<evidence type="ECO:0000256" key="7">
    <source>
        <dbReference type="ARBA" id="ARBA00022771"/>
    </source>
</evidence>
<evidence type="ECO:0000259" key="15">
    <source>
        <dbReference type="PROSITE" id="PS50157"/>
    </source>
</evidence>
<dbReference type="Pfam" id="PF00096">
    <property type="entry name" value="zf-C2H2"/>
    <property type="match status" value="3"/>
</dbReference>
<comment type="similarity">
    <text evidence="3">Belongs to the EGR C2H2-type zinc-finger protein family.</text>
</comment>
<keyword evidence="4" id="KW-0963">Cytoplasm</keyword>
<dbReference type="SMART" id="SM00355">
    <property type="entry name" value="ZnF_C2H2"/>
    <property type="match status" value="3"/>
</dbReference>
<gene>
    <name evidence="16" type="ORF">M513_03601</name>
    <name evidence="17" type="ORF">M514_03601</name>
</gene>
<accession>A0A085N0H9</accession>
<evidence type="ECO:0000313" key="18">
    <source>
        <dbReference type="Proteomes" id="UP000030764"/>
    </source>
</evidence>
<organism evidence="17">
    <name type="scientific">Trichuris suis</name>
    <name type="common">pig whipworm</name>
    <dbReference type="NCBI Taxonomy" id="68888"/>
    <lineage>
        <taxon>Eukaryota</taxon>
        <taxon>Metazoa</taxon>
        <taxon>Ecdysozoa</taxon>
        <taxon>Nematoda</taxon>
        <taxon>Enoplea</taxon>
        <taxon>Dorylaimia</taxon>
        <taxon>Trichinellida</taxon>
        <taxon>Trichuridae</taxon>
        <taxon>Trichuris</taxon>
    </lineage>
</organism>
<dbReference type="EMBL" id="KL363199">
    <property type="protein sequence ID" value="KFD55549.1"/>
    <property type="molecule type" value="Genomic_DNA"/>
</dbReference>
<keyword evidence="5" id="KW-0479">Metal-binding</keyword>
<dbReference type="GO" id="GO:0008270">
    <property type="term" value="F:zinc ion binding"/>
    <property type="evidence" value="ECO:0007669"/>
    <property type="project" value="UniProtKB-KW"/>
</dbReference>
<dbReference type="PANTHER" id="PTHR23235:SF60">
    <property type="entry name" value="STRIPE, ISOFORM D"/>
    <property type="match status" value="1"/>
</dbReference>
<evidence type="ECO:0000256" key="6">
    <source>
        <dbReference type="ARBA" id="ARBA00022737"/>
    </source>
</evidence>
<evidence type="ECO:0000256" key="5">
    <source>
        <dbReference type="ARBA" id="ARBA00022723"/>
    </source>
</evidence>
<feature type="domain" description="C2H2-type" evidence="15">
    <location>
        <begin position="435"/>
        <end position="464"/>
    </location>
</feature>
<feature type="domain" description="C2H2-type" evidence="15">
    <location>
        <begin position="493"/>
        <end position="520"/>
    </location>
</feature>
<evidence type="ECO:0000313" key="16">
    <source>
        <dbReference type="EMBL" id="KFD55549.1"/>
    </source>
</evidence>
<dbReference type="AlphaFoldDB" id="A0A085N0H9"/>
<keyword evidence="7 13" id="KW-0863">Zinc-finger</keyword>
<evidence type="ECO:0000313" key="17">
    <source>
        <dbReference type="EMBL" id="KFD62975.1"/>
    </source>
</evidence>
<feature type="region of interest" description="Disordered" evidence="14">
    <location>
        <begin position="209"/>
        <end position="231"/>
    </location>
</feature>
<dbReference type="SUPFAM" id="SSF57667">
    <property type="entry name" value="beta-beta-alpha zinc fingers"/>
    <property type="match status" value="2"/>
</dbReference>
<evidence type="ECO:0000256" key="2">
    <source>
        <dbReference type="ARBA" id="ARBA00004496"/>
    </source>
</evidence>
<dbReference type="PANTHER" id="PTHR23235">
    <property type="entry name" value="KRUEPPEL-LIKE TRANSCRIPTION FACTOR"/>
    <property type="match status" value="1"/>
</dbReference>
<feature type="region of interest" description="Disordered" evidence="14">
    <location>
        <begin position="255"/>
        <end position="274"/>
    </location>
</feature>
<dbReference type="FunFam" id="3.30.160.60:FF:000092">
    <property type="entry name" value="Early growth response protein 3"/>
    <property type="match status" value="1"/>
</dbReference>
<keyword evidence="11" id="KW-0804">Transcription</keyword>
<evidence type="ECO:0000256" key="3">
    <source>
        <dbReference type="ARBA" id="ARBA00005682"/>
    </source>
</evidence>
<evidence type="ECO:0000256" key="14">
    <source>
        <dbReference type="SAM" id="MobiDB-lite"/>
    </source>
</evidence>
<dbReference type="GO" id="GO:0005634">
    <property type="term" value="C:nucleus"/>
    <property type="evidence" value="ECO:0007669"/>
    <property type="project" value="UniProtKB-SubCell"/>
</dbReference>
<evidence type="ECO:0000256" key="9">
    <source>
        <dbReference type="ARBA" id="ARBA00023015"/>
    </source>
</evidence>
<name>A0A085N0H9_9BILA</name>
<proteinExistence type="inferred from homology"/>
<dbReference type="Proteomes" id="UP000030764">
    <property type="component" value="Unassembled WGS sequence"/>
</dbReference>
<evidence type="ECO:0000256" key="4">
    <source>
        <dbReference type="ARBA" id="ARBA00022490"/>
    </source>
</evidence>
<keyword evidence="9" id="KW-0805">Transcription regulation</keyword>
<dbReference type="Proteomes" id="UP000030758">
    <property type="component" value="Unassembled WGS sequence"/>
</dbReference>
<feature type="domain" description="C2H2-type" evidence="15">
    <location>
        <begin position="465"/>
        <end position="492"/>
    </location>
</feature>
<keyword evidence="18" id="KW-1185">Reference proteome</keyword>
<protein>
    <recommendedName>
        <fullName evidence="15">C2H2-type domain-containing protein</fullName>
    </recommendedName>
</protein>
<dbReference type="GO" id="GO:0000981">
    <property type="term" value="F:DNA-binding transcription factor activity, RNA polymerase II-specific"/>
    <property type="evidence" value="ECO:0007669"/>
    <property type="project" value="TreeGrafter"/>
</dbReference>
<evidence type="ECO:0000256" key="1">
    <source>
        <dbReference type="ARBA" id="ARBA00004123"/>
    </source>
</evidence>
<keyword evidence="6" id="KW-0677">Repeat</keyword>
<dbReference type="EMBL" id="KL367583">
    <property type="protein sequence ID" value="KFD62975.1"/>
    <property type="molecule type" value="Genomic_DNA"/>
</dbReference>